<reference evidence="10" key="1">
    <citation type="journal article" date="2011" name="Appl. Environ. Microbiol.">
        <title>Common ancestry and novel genetic traits of Francisella novicida-like isolates from North America and Australia as revealed by comparative genomic analyses.</title>
        <authorList>
            <person name="Siddaramappa S."/>
            <person name="Challacombe J.F."/>
            <person name="Petersen J.M."/>
            <person name="Pillai S."/>
            <person name="Hogg G."/>
            <person name="Kuske C.R."/>
        </authorList>
    </citation>
    <scope>NUCLEOTIDE SEQUENCE [LARGE SCALE GENOMIC DNA]</scope>
    <source>
        <strain evidence="10">3523</strain>
    </source>
</reference>
<dbReference type="InterPro" id="IPR005644">
    <property type="entry name" value="NolW-like"/>
</dbReference>
<dbReference type="Gene3D" id="2.60.40.3470">
    <property type="match status" value="1"/>
</dbReference>
<dbReference type="Gene3D" id="3.30.1370.130">
    <property type="match status" value="1"/>
</dbReference>
<dbReference type="KEGG" id="fcn:FN3523_1172"/>
<comment type="similarity">
    <text evidence="2">Belongs to the bacterial secretin family. PilQ subfamily.</text>
</comment>
<dbReference type="PRINTS" id="PR01032">
    <property type="entry name" value="PHAGEIV"/>
</dbReference>
<dbReference type="InterPro" id="IPR004846">
    <property type="entry name" value="T2SS/T3SS_dom"/>
</dbReference>
<evidence type="ECO:0000256" key="4">
    <source>
        <dbReference type="ARBA" id="ARBA00022729"/>
    </source>
</evidence>
<dbReference type="InterPro" id="IPR011662">
    <property type="entry name" value="Secretin/TonB_short_N"/>
</dbReference>
<keyword evidence="6" id="KW-0998">Cell outer membrane</keyword>
<dbReference type="PANTHER" id="PTHR30604">
    <property type="entry name" value="PROTEIN TRANSPORT PROTEIN HOFQ"/>
    <property type="match status" value="1"/>
</dbReference>
<gene>
    <name evidence="9" type="ordered locus">FN3523_1172</name>
</gene>
<feature type="domain" description="Secretin/TonB short N-terminal" evidence="8">
    <location>
        <begin position="203"/>
        <end position="251"/>
    </location>
</feature>
<protein>
    <submittedName>
        <fullName evidence="9">Type IV pilus biogenesis protein PilQ</fullName>
    </submittedName>
</protein>
<dbReference type="Pfam" id="PF03958">
    <property type="entry name" value="Secretin_N"/>
    <property type="match status" value="1"/>
</dbReference>
<evidence type="ECO:0000256" key="5">
    <source>
        <dbReference type="ARBA" id="ARBA00023136"/>
    </source>
</evidence>
<keyword evidence="3 7" id="KW-0813">Transport</keyword>
<evidence type="ECO:0000259" key="8">
    <source>
        <dbReference type="SMART" id="SM00965"/>
    </source>
</evidence>
<dbReference type="AlphaFoldDB" id="F4BG81"/>
<dbReference type="EMBL" id="CP002558">
    <property type="protein sequence ID" value="AEE26475.1"/>
    <property type="molecule type" value="Genomic_DNA"/>
</dbReference>
<dbReference type="HOGENOM" id="CLU_006756_0_2_6"/>
<dbReference type="Gene3D" id="3.30.1370.120">
    <property type="match status" value="1"/>
</dbReference>
<comment type="subcellular location">
    <subcellularLocation>
        <location evidence="1 7">Cell outer membrane</location>
    </subcellularLocation>
</comment>
<evidence type="ECO:0000313" key="10">
    <source>
        <dbReference type="Proteomes" id="UP000008303"/>
    </source>
</evidence>
<organism evidence="9 10">
    <name type="scientific">Francisella hispaniensis</name>
    <dbReference type="NCBI Taxonomy" id="622488"/>
    <lineage>
        <taxon>Bacteria</taxon>
        <taxon>Pseudomonadati</taxon>
        <taxon>Pseudomonadota</taxon>
        <taxon>Gammaproteobacteria</taxon>
        <taxon>Thiotrichales</taxon>
        <taxon>Francisellaceae</taxon>
        <taxon>Francisella</taxon>
    </lineage>
</organism>
<name>F4BG81_9GAMM</name>
<evidence type="ECO:0000256" key="6">
    <source>
        <dbReference type="ARBA" id="ARBA00023237"/>
    </source>
</evidence>
<evidence type="ECO:0000256" key="7">
    <source>
        <dbReference type="RuleBase" id="RU004004"/>
    </source>
</evidence>
<keyword evidence="4" id="KW-0732">Signal</keyword>
<dbReference type="Pfam" id="PF00263">
    <property type="entry name" value="Secretin"/>
    <property type="match status" value="1"/>
</dbReference>
<dbReference type="NCBIfam" id="TIGR02515">
    <property type="entry name" value="IV_pilus_PilQ"/>
    <property type="match status" value="1"/>
</dbReference>
<dbReference type="RefSeq" id="WP_014548468.1">
    <property type="nucleotide sequence ID" value="NC_017449.1"/>
</dbReference>
<dbReference type="PATRIC" id="fig|676032.3.peg.1180"/>
<evidence type="ECO:0000313" key="9">
    <source>
        <dbReference type="EMBL" id="AEE26475.1"/>
    </source>
</evidence>
<dbReference type="PROSITE" id="PS00875">
    <property type="entry name" value="T2SP_D"/>
    <property type="match status" value="1"/>
</dbReference>
<dbReference type="InterPro" id="IPR051808">
    <property type="entry name" value="Type_IV_pilus_biogenesis"/>
</dbReference>
<dbReference type="SMART" id="SM00965">
    <property type="entry name" value="STN"/>
    <property type="match status" value="1"/>
</dbReference>
<keyword evidence="5" id="KW-0472">Membrane</keyword>
<evidence type="ECO:0000256" key="1">
    <source>
        <dbReference type="ARBA" id="ARBA00004442"/>
    </source>
</evidence>
<dbReference type="PRINTS" id="PR00811">
    <property type="entry name" value="BCTERIALGSPD"/>
</dbReference>
<dbReference type="InterPro" id="IPR013355">
    <property type="entry name" value="Pilus_4_PilQ"/>
</dbReference>
<dbReference type="eggNOG" id="COG4796">
    <property type="taxonomic scope" value="Bacteria"/>
</dbReference>
<dbReference type="InterPro" id="IPR038591">
    <property type="entry name" value="NolW-like_sf"/>
</dbReference>
<dbReference type="GO" id="GO:0009279">
    <property type="term" value="C:cell outer membrane"/>
    <property type="evidence" value="ECO:0007669"/>
    <property type="project" value="UniProtKB-SubCell"/>
</dbReference>
<dbReference type="PANTHER" id="PTHR30604:SF1">
    <property type="entry name" value="DNA UTILIZATION PROTEIN HOFQ"/>
    <property type="match status" value="1"/>
</dbReference>
<dbReference type="Proteomes" id="UP000008303">
    <property type="component" value="Chromosome"/>
</dbReference>
<proteinExistence type="inferred from homology"/>
<dbReference type="InterPro" id="IPR001775">
    <property type="entry name" value="GspD/PilQ"/>
</dbReference>
<dbReference type="GO" id="GO:0009306">
    <property type="term" value="P:protein secretion"/>
    <property type="evidence" value="ECO:0007669"/>
    <property type="project" value="InterPro"/>
</dbReference>
<sequence length="596" mass="65031">MFFAKKKLLVVLTILGGILGYDISVADTKESQVSNQSQTLEQPSAKIVGREENKDKITDKHIKDLEFHRSLNGSAVFEVAFEENISNFSGYKTKLSQDGYTLTITFNDTTISDKWVSNIDTRVFNTIVDSIKIFKEGGSVVFVIHSLDRISLSDFKEGNVFKFKIDRRNSRVEGFNVNEPISISFKDAPVQTVLQVLSEFAGLNLVVSSSVRGNISIDLKNVPWNEVMNIVLVSKGLATKKMSSILYVATAAEIAAQEQLELQTKRSLENNATLVTEFIPLNYTTAQAAQTVITSMAKQNGGIMSPRGSITADARTNTLIVTDTEEKLPRIKEVVNEIDIPNDQVLIEARIVEVLRTSALELGFNYGVVDPSGRVNIGLDTFNSNPNPAPGPTPGPTPTPTPVDTFVGTTAKLAYTIAGGVQLQMEIRALESESLAEEVASPHLVVANNQVAFIKDGEDVPYNQATASGAAAVAFQEAVLELQVTPQIAPDGNIIMDILVTKNSVGASPGKTPQGGDLPPIIKKREITTKVMTKDGDTVVIGGIYQKTQKEERNKIPFLGDIPYLGYLFSYTKITDQDSELLIFITPKIIQSRVQK</sequence>
<evidence type="ECO:0000256" key="2">
    <source>
        <dbReference type="ARBA" id="ARBA00006304"/>
    </source>
</evidence>
<accession>F4BG81</accession>
<dbReference type="InterPro" id="IPR004845">
    <property type="entry name" value="T2SS_GspD_CS"/>
</dbReference>
<evidence type="ECO:0000256" key="3">
    <source>
        <dbReference type="ARBA" id="ARBA00022448"/>
    </source>
</evidence>